<evidence type="ECO:0000313" key="4">
    <source>
        <dbReference type="Proteomes" id="UP001058003"/>
    </source>
</evidence>
<accession>A0A9Q9IEC4</accession>
<feature type="compositionally biased region" description="Pro residues" evidence="1">
    <location>
        <begin position="168"/>
        <end position="177"/>
    </location>
</feature>
<organism evidence="3 4">
    <name type="scientific">Dactylosporangium aurantiacum</name>
    <dbReference type="NCBI Taxonomy" id="35754"/>
    <lineage>
        <taxon>Bacteria</taxon>
        <taxon>Bacillati</taxon>
        <taxon>Actinomycetota</taxon>
        <taxon>Actinomycetes</taxon>
        <taxon>Micromonosporales</taxon>
        <taxon>Micromonosporaceae</taxon>
        <taxon>Dactylosporangium</taxon>
    </lineage>
</organism>
<dbReference type="Proteomes" id="UP001058003">
    <property type="component" value="Chromosome"/>
</dbReference>
<dbReference type="RefSeq" id="WP_033362731.1">
    <property type="nucleotide sequence ID" value="NZ_CP073767.1"/>
</dbReference>
<evidence type="ECO:0000256" key="2">
    <source>
        <dbReference type="SAM" id="Phobius"/>
    </source>
</evidence>
<keyword evidence="2" id="KW-1133">Transmembrane helix</keyword>
<dbReference type="KEGG" id="daur:Daura_50090"/>
<gene>
    <name evidence="3" type="ORF">Daura_50090</name>
</gene>
<proteinExistence type="predicted"/>
<feature type="compositionally biased region" description="Basic and acidic residues" evidence="1">
    <location>
        <begin position="180"/>
        <end position="189"/>
    </location>
</feature>
<feature type="transmembrane region" description="Helical" evidence="2">
    <location>
        <begin position="122"/>
        <end position="148"/>
    </location>
</feature>
<dbReference type="EMBL" id="CP073767">
    <property type="protein sequence ID" value="UWZ54497.1"/>
    <property type="molecule type" value="Genomic_DNA"/>
</dbReference>
<dbReference type="AlphaFoldDB" id="A0A9Q9IEC4"/>
<reference evidence="3" key="1">
    <citation type="submission" date="2021-04" db="EMBL/GenBank/DDBJ databases">
        <title>Dactylosporangium aurantiacum NRRL B-8018 full assembly.</title>
        <authorList>
            <person name="Hartkoorn R.C."/>
            <person name="Beaudoing E."/>
            <person name="Hot D."/>
        </authorList>
    </citation>
    <scope>NUCLEOTIDE SEQUENCE</scope>
    <source>
        <strain evidence="3">NRRL B-8018</strain>
    </source>
</reference>
<evidence type="ECO:0000313" key="3">
    <source>
        <dbReference type="EMBL" id="UWZ54497.1"/>
    </source>
</evidence>
<evidence type="ECO:0000256" key="1">
    <source>
        <dbReference type="SAM" id="MobiDB-lite"/>
    </source>
</evidence>
<feature type="transmembrane region" description="Helical" evidence="2">
    <location>
        <begin position="89"/>
        <end position="110"/>
    </location>
</feature>
<keyword evidence="2" id="KW-0812">Transmembrane</keyword>
<keyword evidence="2" id="KW-0472">Membrane</keyword>
<keyword evidence="4" id="KW-1185">Reference proteome</keyword>
<sequence>MAAYLLSSPLPVDEARGRLHDGLAGRSFGAALGPAGVVRGDLRGDTVKLVAMHAGLGSGSPTVLRGRLTATATGCQVRYTLTWPRHVQLFAGVILGALTLVFLLAAVTAARQLAKGHLDAAGNAAVGAGAALGLAAMMFVLAAVVRVLSRDQVALLHSWLADRLHPQPSGPRAPSPAPARDGRRRGECP</sequence>
<protein>
    <submittedName>
        <fullName evidence="3">Uncharacterized protein</fullName>
    </submittedName>
</protein>
<name>A0A9Q9IEC4_9ACTN</name>
<feature type="region of interest" description="Disordered" evidence="1">
    <location>
        <begin position="166"/>
        <end position="189"/>
    </location>
</feature>